<dbReference type="EC" id="2.7.13.3" evidence="2"/>
<dbReference type="CDD" id="cd00082">
    <property type="entry name" value="HisKA"/>
    <property type="match status" value="1"/>
</dbReference>
<gene>
    <name evidence="11" type="ORF">I8J31_06665</name>
</gene>
<evidence type="ECO:0000256" key="6">
    <source>
        <dbReference type="ARBA" id="ARBA00022777"/>
    </source>
</evidence>
<dbReference type="PRINTS" id="PR00344">
    <property type="entry name" value="BCTRLSENSOR"/>
</dbReference>
<keyword evidence="3" id="KW-0597">Phosphoprotein</keyword>
<evidence type="ECO:0000256" key="8">
    <source>
        <dbReference type="ARBA" id="ARBA00023012"/>
    </source>
</evidence>
<comment type="caution">
    <text evidence="11">The sequence shown here is derived from an EMBL/GenBank/DDBJ whole genome shotgun (WGS) entry which is preliminary data.</text>
</comment>
<dbReference type="Pfam" id="PF02518">
    <property type="entry name" value="HATPase_c"/>
    <property type="match status" value="1"/>
</dbReference>
<proteinExistence type="predicted"/>
<dbReference type="SUPFAM" id="SSF55874">
    <property type="entry name" value="ATPase domain of HSP90 chaperone/DNA topoisomerase II/histidine kinase"/>
    <property type="match status" value="1"/>
</dbReference>
<dbReference type="InterPro" id="IPR005467">
    <property type="entry name" value="His_kinase_dom"/>
</dbReference>
<name>A0A934JS55_9GAMM</name>
<dbReference type="EMBL" id="JAEMNX010000005">
    <property type="protein sequence ID" value="MBJ7537362.1"/>
    <property type="molecule type" value="Genomic_DNA"/>
</dbReference>
<dbReference type="SMART" id="SM00387">
    <property type="entry name" value="HATPase_c"/>
    <property type="match status" value="1"/>
</dbReference>
<evidence type="ECO:0000313" key="12">
    <source>
        <dbReference type="Proteomes" id="UP000628710"/>
    </source>
</evidence>
<dbReference type="InterPro" id="IPR036890">
    <property type="entry name" value="HATPase_C_sf"/>
</dbReference>
<feature type="transmembrane region" description="Helical" evidence="9">
    <location>
        <begin position="59"/>
        <end position="81"/>
    </location>
</feature>
<evidence type="ECO:0000259" key="10">
    <source>
        <dbReference type="PROSITE" id="PS50109"/>
    </source>
</evidence>
<dbReference type="CDD" id="cd00075">
    <property type="entry name" value="HATPase"/>
    <property type="match status" value="1"/>
</dbReference>
<reference evidence="11" key="1">
    <citation type="submission" date="2020-12" db="EMBL/GenBank/DDBJ databases">
        <title>Marinomonas arctica sp. nov., a psychrotolerant bacterium isolated from the Arctic.</title>
        <authorList>
            <person name="Zhang Y."/>
        </authorList>
    </citation>
    <scope>NUCLEOTIDE SEQUENCE</scope>
    <source>
        <strain evidence="11">C1424</strain>
    </source>
</reference>
<evidence type="ECO:0000256" key="9">
    <source>
        <dbReference type="SAM" id="Phobius"/>
    </source>
</evidence>
<keyword evidence="9" id="KW-0812">Transmembrane</keyword>
<evidence type="ECO:0000256" key="3">
    <source>
        <dbReference type="ARBA" id="ARBA00022553"/>
    </source>
</evidence>
<feature type="transmembrane region" description="Helical" evidence="9">
    <location>
        <begin position="29"/>
        <end position="47"/>
    </location>
</feature>
<keyword evidence="4" id="KW-0808">Transferase</keyword>
<keyword evidence="12" id="KW-1185">Reference proteome</keyword>
<sequence length="441" mass="50538">MRSMKIWLNGVYSHICRSLSESAEYFLPHAFYIGIIGLIGFPSYYLLWTYIFPQPYDSLALRLLGSLLFLGLTLLKVWPSWMRPYANLYWLVGMTYALPFFFTYMLLMNNGNIVWSMSTMAGLTLLILAAYNWILFITMFLIGSLLAILAYALTVDKVVFSPYLVQLPIYTFLIITTSIIFYYPYRLKQEKLKVLASIGAEVSHELRTPLMTIRNHAYGLEKNLPKLLHAYELAKVHNLVTNTIRSDAFNALEHSIKQIESEVRHSNTVIDMLLMNLSNPKVNREELEHFSMANIITQALQRYPFDSNKERKVVKTELSKDFQFLGSDILMMHVIFNLLKNALVFTNDVSEASIEITLDKKPNANLLYFRDNGRGISLQDKDSIFENFYSSGNQDKGAGTGIGLAFCKKVLESFNASIKCDSELGEFTEFVLSFPMTEQKN</sequence>
<keyword evidence="5" id="KW-0547">Nucleotide-binding</keyword>
<keyword evidence="7" id="KW-0067">ATP-binding</keyword>
<dbReference type="GO" id="GO:0000155">
    <property type="term" value="F:phosphorelay sensor kinase activity"/>
    <property type="evidence" value="ECO:0007669"/>
    <property type="project" value="InterPro"/>
</dbReference>
<dbReference type="GO" id="GO:0000156">
    <property type="term" value="F:phosphorelay response regulator activity"/>
    <property type="evidence" value="ECO:0007669"/>
    <property type="project" value="TreeGrafter"/>
</dbReference>
<dbReference type="InterPro" id="IPR003661">
    <property type="entry name" value="HisK_dim/P_dom"/>
</dbReference>
<evidence type="ECO:0000256" key="7">
    <source>
        <dbReference type="ARBA" id="ARBA00022840"/>
    </source>
</evidence>
<organism evidence="11 12">
    <name type="scientific">Marinomonas transparens</name>
    <dbReference type="NCBI Taxonomy" id="2795388"/>
    <lineage>
        <taxon>Bacteria</taxon>
        <taxon>Pseudomonadati</taxon>
        <taxon>Pseudomonadota</taxon>
        <taxon>Gammaproteobacteria</taxon>
        <taxon>Oceanospirillales</taxon>
        <taxon>Oceanospirillaceae</taxon>
        <taxon>Marinomonas</taxon>
    </lineage>
</organism>
<dbReference type="PROSITE" id="PS50109">
    <property type="entry name" value="HIS_KIN"/>
    <property type="match status" value="1"/>
</dbReference>
<dbReference type="PANTHER" id="PTHR42878">
    <property type="entry name" value="TWO-COMPONENT HISTIDINE KINASE"/>
    <property type="match status" value="1"/>
</dbReference>
<keyword evidence="9" id="KW-0472">Membrane</keyword>
<dbReference type="GO" id="GO:0005524">
    <property type="term" value="F:ATP binding"/>
    <property type="evidence" value="ECO:0007669"/>
    <property type="project" value="UniProtKB-KW"/>
</dbReference>
<comment type="catalytic activity">
    <reaction evidence="1">
        <text>ATP + protein L-histidine = ADP + protein N-phospho-L-histidine.</text>
        <dbReference type="EC" id="2.7.13.3"/>
    </reaction>
</comment>
<dbReference type="AlphaFoldDB" id="A0A934JS55"/>
<dbReference type="PANTHER" id="PTHR42878:SF7">
    <property type="entry name" value="SENSOR HISTIDINE KINASE GLRK"/>
    <property type="match status" value="1"/>
</dbReference>
<evidence type="ECO:0000313" key="11">
    <source>
        <dbReference type="EMBL" id="MBJ7537362.1"/>
    </source>
</evidence>
<evidence type="ECO:0000256" key="1">
    <source>
        <dbReference type="ARBA" id="ARBA00000085"/>
    </source>
</evidence>
<feature type="domain" description="Histidine kinase" evidence="10">
    <location>
        <begin position="201"/>
        <end position="438"/>
    </location>
</feature>
<feature type="transmembrane region" description="Helical" evidence="9">
    <location>
        <begin position="87"/>
        <end position="107"/>
    </location>
</feature>
<dbReference type="InterPro" id="IPR004358">
    <property type="entry name" value="Sig_transdc_His_kin-like_C"/>
</dbReference>
<dbReference type="Proteomes" id="UP000628710">
    <property type="component" value="Unassembled WGS sequence"/>
</dbReference>
<protein>
    <recommendedName>
        <fullName evidence="2">histidine kinase</fullName>
        <ecNumber evidence="2">2.7.13.3</ecNumber>
    </recommendedName>
</protein>
<dbReference type="Gene3D" id="1.10.287.130">
    <property type="match status" value="1"/>
</dbReference>
<keyword evidence="9" id="KW-1133">Transmembrane helix</keyword>
<dbReference type="Gene3D" id="3.30.565.10">
    <property type="entry name" value="Histidine kinase-like ATPase, C-terminal domain"/>
    <property type="match status" value="1"/>
</dbReference>
<dbReference type="InterPro" id="IPR003594">
    <property type="entry name" value="HATPase_dom"/>
</dbReference>
<dbReference type="InterPro" id="IPR036097">
    <property type="entry name" value="HisK_dim/P_sf"/>
</dbReference>
<feature type="transmembrane region" description="Helical" evidence="9">
    <location>
        <begin position="119"/>
        <end position="151"/>
    </location>
</feature>
<accession>A0A934JS55</accession>
<evidence type="ECO:0000256" key="5">
    <source>
        <dbReference type="ARBA" id="ARBA00022741"/>
    </source>
</evidence>
<dbReference type="GO" id="GO:0030295">
    <property type="term" value="F:protein kinase activator activity"/>
    <property type="evidence" value="ECO:0007669"/>
    <property type="project" value="TreeGrafter"/>
</dbReference>
<keyword evidence="8" id="KW-0902">Two-component regulatory system</keyword>
<dbReference type="SUPFAM" id="SSF47384">
    <property type="entry name" value="Homodimeric domain of signal transducing histidine kinase"/>
    <property type="match status" value="1"/>
</dbReference>
<dbReference type="InterPro" id="IPR050351">
    <property type="entry name" value="BphY/WalK/GraS-like"/>
</dbReference>
<feature type="transmembrane region" description="Helical" evidence="9">
    <location>
        <begin position="163"/>
        <end position="183"/>
    </location>
</feature>
<evidence type="ECO:0000256" key="4">
    <source>
        <dbReference type="ARBA" id="ARBA00022679"/>
    </source>
</evidence>
<keyword evidence="6 11" id="KW-0418">Kinase</keyword>
<dbReference type="GO" id="GO:0007234">
    <property type="term" value="P:osmosensory signaling via phosphorelay pathway"/>
    <property type="evidence" value="ECO:0007669"/>
    <property type="project" value="TreeGrafter"/>
</dbReference>
<evidence type="ECO:0000256" key="2">
    <source>
        <dbReference type="ARBA" id="ARBA00012438"/>
    </source>
</evidence>